<feature type="transmembrane region" description="Helical" evidence="9">
    <location>
        <begin position="366"/>
        <end position="385"/>
    </location>
</feature>
<dbReference type="PANTHER" id="PTHR32196:SF21">
    <property type="entry name" value="ABC TRANSPORTER PERMEASE PROTEIN YPHD-RELATED"/>
    <property type="match status" value="1"/>
</dbReference>
<dbReference type="InterPro" id="IPR001851">
    <property type="entry name" value="ABC_transp_permease"/>
</dbReference>
<name>A0A2X2T1D0_9ENTR</name>
<evidence type="ECO:0000256" key="7">
    <source>
        <dbReference type="ARBA" id="ARBA00022989"/>
    </source>
</evidence>
<evidence type="ECO:0000256" key="6">
    <source>
        <dbReference type="ARBA" id="ARBA00022692"/>
    </source>
</evidence>
<keyword evidence="7 9" id="KW-1133">Transmembrane helix</keyword>
<dbReference type="Gene3D" id="3.40.50.300">
    <property type="entry name" value="P-loop containing nucleotide triphosphate hydrolases"/>
    <property type="match status" value="1"/>
</dbReference>
<dbReference type="CDD" id="cd06579">
    <property type="entry name" value="TM_PBP1_transp_AraH_like"/>
    <property type="match status" value="1"/>
</dbReference>
<evidence type="ECO:0000256" key="3">
    <source>
        <dbReference type="ARBA" id="ARBA00022448"/>
    </source>
</evidence>
<comment type="subcellular location">
    <subcellularLocation>
        <location evidence="1">Cell inner membrane</location>
        <topology evidence="1">Multi-pass membrane protein</topology>
    </subcellularLocation>
</comment>
<dbReference type="EMBL" id="UAVU01000003">
    <property type="protein sequence ID" value="SQA98148.1"/>
    <property type="molecule type" value="Genomic_DNA"/>
</dbReference>
<gene>
    <name evidence="10" type="primary">alsC</name>
    <name evidence="10" type="ORF">NCTC12120_01999</name>
</gene>
<protein>
    <submittedName>
        <fullName evidence="10">D-allose transport system permease protein AlsC</fullName>
    </submittedName>
</protein>
<evidence type="ECO:0000256" key="5">
    <source>
        <dbReference type="ARBA" id="ARBA00022519"/>
    </source>
</evidence>
<feature type="transmembrane region" description="Helical" evidence="9">
    <location>
        <begin position="192"/>
        <end position="214"/>
    </location>
</feature>
<dbReference type="Pfam" id="PF02653">
    <property type="entry name" value="BPD_transp_2"/>
    <property type="match status" value="1"/>
</dbReference>
<evidence type="ECO:0000313" key="11">
    <source>
        <dbReference type="Proteomes" id="UP000251197"/>
    </source>
</evidence>
<feature type="transmembrane region" description="Helical" evidence="9">
    <location>
        <begin position="158"/>
        <end position="180"/>
    </location>
</feature>
<evidence type="ECO:0000256" key="2">
    <source>
        <dbReference type="ARBA" id="ARBA00007942"/>
    </source>
</evidence>
<dbReference type="Proteomes" id="UP000251197">
    <property type="component" value="Unassembled WGS sequence"/>
</dbReference>
<keyword evidence="5" id="KW-0997">Cell inner membrane</keyword>
<evidence type="ECO:0000256" key="1">
    <source>
        <dbReference type="ARBA" id="ARBA00004429"/>
    </source>
</evidence>
<evidence type="ECO:0000256" key="8">
    <source>
        <dbReference type="ARBA" id="ARBA00023136"/>
    </source>
</evidence>
<comment type="similarity">
    <text evidence="2">Belongs to the binding-protein-dependent transport system permease family. AraH/RbsC subfamily.</text>
</comment>
<dbReference type="GO" id="GO:0005886">
    <property type="term" value="C:plasma membrane"/>
    <property type="evidence" value="ECO:0007669"/>
    <property type="project" value="UniProtKB-SubCell"/>
</dbReference>
<keyword evidence="3" id="KW-0813">Transport</keyword>
<reference evidence="10 11" key="1">
    <citation type="submission" date="2018-06" db="EMBL/GenBank/DDBJ databases">
        <authorList>
            <consortium name="Pathogen Informatics"/>
            <person name="Doyle S."/>
        </authorList>
    </citation>
    <scope>NUCLEOTIDE SEQUENCE [LARGE SCALE GENOMIC DNA]</scope>
    <source>
        <strain evidence="10 11">NCTC12120</strain>
    </source>
</reference>
<organism evidence="10 11">
    <name type="scientific">Cedecea neteri</name>
    <dbReference type="NCBI Taxonomy" id="158822"/>
    <lineage>
        <taxon>Bacteria</taxon>
        <taxon>Pseudomonadati</taxon>
        <taxon>Pseudomonadota</taxon>
        <taxon>Gammaproteobacteria</taxon>
        <taxon>Enterobacterales</taxon>
        <taxon>Enterobacteriaceae</taxon>
        <taxon>Cedecea</taxon>
    </lineage>
</organism>
<dbReference type="InterPro" id="IPR027417">
    <property type="entry name" value="P-loop_NTPase"/>
</dbReference>
<evidence type="ECO:0000256" key="4">
    <source>
        <dbReference type="ARBA" id="ARBA00022475"/>
    </source>
</evidence>
<evidence type="ECO:0000313" key="10">
    <source>
        <dbReference type="EMBL" id="SQA98148.1"/>
    </source>
</evidence>
<dbReference type="AlphaFoldDB" id="A0A2X2T1D0"/>
<keyword evidence="4" id="KW-1003">Cell membrane</keyword>
<feature type="transmembrane region" description="Helical" evidence="9">
    <location>
        <begin position="339"/>
        <end position="359"/>
    </location>
</feature>
<keyword evidence="6 9" id="KW-0812">Transmembrane</keyword>
<feature type="transmembrane region" description="Helical" evidence="9">
    <location>
        <begin position="312"/>
        <end position="333"/>
    </location>
</feature>
<feature type="transmembrane region" description="Helical" evidence="9">
    <location>
        <begin position="252"/>
        <end position="280"/>
    </location>
</feature>
<feature type="transmembrane region" description="Helical" evidence="9">
    <location>
        <begin position="221"/>
        <end position="240"/>
    </location>
</feature>
<dbReference type="NCBIfam" id="NF007252">
    <property type="entry name" value="PRK09699.1"/>
    <property type="match status" value="1"/>
</dbReference>
<feature type="transmembrane region" description="Helical" evidence="9">
    <location>
        <begin position="391"/>
        <end position="411"/>
    </location>
</feature>
<proteinExistence type="inferred from homology"/>
<accession>A0A2X2T1D0</accession>
<dbReference type="PANTHER" id="PTHR32196">
    <property type="entry name" value="ABC TRANSPORTER PERMEASE PROTEIN YPHD-RELATED-RELATED"/>
    <property type="match status" value="1"/>
</dbReference>
<sequence length="413" mass="44031">MLISKWLCCNPEVIIFDEPTRGIDVGAKAEIYKVMRQLADDGKVILMVSSELPEIIAVCDRIAVFCEGATDANPDQSRRYQRRGDYGMGITTRMKREESEKKPFNFAQFWDKYGTFFILAIIVGIFGTLSAEYFLTASNISAIFVQSSVTVLIGMGEFFAILVAGIDLSVGAILALSGMVTAKLMLAGVDPFLAALIGGVIVGGLLGAINGCLVNWTGLHPFIITLGTNAIFRGITLVISDANSVYGFSFDFVNFFAATPLGIPVPVIFSLIVAGILWFLTTRTRLGRNIYALGGNKNSAFYSGIDVKFHMLVVFIISGICAGLAGVVSTARLGAAEPLAGMGFETYAIASAIIGGTSFFGGKGRIFSVVIGGLIIGTINNGLNILQVQTYYQLVVMGGLIIAAVALDRLISK</sequence>
<feature type="transmembrane region" description="Helical" evidence="9">
    <location>
        <begin position="109"/>
        <end position="127"/>
    </location>
</feature>
<keyword evidence="8 9" id="KW-0472">Membrane</keyword>
<dbReference type="GO" id="GO:0022857">
    <property type="term" value="F:transmembrane transporter activity"/>
    <property type="evidence" value="ECO:0007669"/>
    <property type="project" value="InterPro"/>
</dbReference>
<evidence type="ECO:0000256" key="9">
    <source>
        <dbReference type="SAM" id="Phobius"/>
    </source>
</evidence>
<dbReference type="SUPFAM" id="SSF52540">
    <property type="entry name" value="P-loop containing nucleoside triphosphate hydrolases"/>
    <property type="match status" value="1"/>
</dbReference>
<dbReference type="STRING" id="158822.LH23_06940"/>